<feature type="region of interest" description="Disordered" evidence="1">
    <location>
        <begin position="1"/>
        <end position="71"/>
    </location>
</feature>
<feature type="compositionally biased region" description="Basic and acidic residues" evidence="1">
    <location>
        <begin position="29"/>
        <end position="39"/>
    </location>
</feature>
<dbReference type="EMBL" id="JACAGK010000058">
    <property type="protein sequence ID" value="MDM1049805.1"/>
    <property type="molecule type" value="Genomic_DNA"/>
</dbReference>
<comment type="caution">
    <text evidence="2">The sequence shown here is derived from an EMBL/GenBank/DDBJ whole genome shotgun (WGS) entry which is preliminary data.</text>
</comment>
<proteinExistence type="predicted"/>
<evidence type="ECO:0000313" key="3">
    <source>
        <dbReference type="Proteomes" id="UP001170954"/>
    </source>
</evidence>
<keyword evidence="3" id="KW-1185">Reference proteome</keyword>
<organism evidence="2 3">
    <name type="scientific">Sphingobacterium hotanense</name>
    <dbReference type="NCBI Taxonomy" id="649196"/>
    <lineage>
        <taxon>Bacteria</taxon>
        <taxon>Pseudomonadati</taxon>
        <taxon>Bacteroidota</taxon>
        <taxon>Sphingobacteriia</taxon>
        <taxon>Sphingobacteriales</taxon>
        <taxon>Sphingobacteriaceae</taxon>
        <taxon>Sphingobacterium</taxon>
    </lineage>
</organism>
<protein>
    <submittedName>
        <fullName evidence="2">Uncharacterized protein</fullName>
    </submittedName>
</protein>
<sequence>MATKNESEKVGIVDKDRHPKKQKTLTSVMEKREKKRDADGEAGVDPQVDQLNTMPDPDVHPKEPKGTKKKL</sequence>
<evidence type="ECO:0000313" key="2">
    <source>
        <dbReference type="EMBL" id="MDM1049805.1"/>
    </source>
</evidence>
<reference evidence="2" key="1">
    <citation type="submission" date="2020-06" db="EMBL/GenBank/DDBJ databases">
        <authorList>
            <person name="Dong N."/>
        </authorList>
    </citation>
    <scope>NUCLEOTIDE SEQUENCE</scope>
    <source>
        <strain evidence="2">R1692</strain>
    </source>
</reference>
<reference evidence="2" key="2">
    <citation type="journal article" date="2022" name="Sci. Total Environ.">
        <title>Prevalence, transmission, and molecular epidemiology of tet(X)-positive bacteria among humans, animals, and environmental niches in China: An epidemiological, and genomic-based study.</title>
        <authorList>
            <person name="Dong N."/>
            <person name="Zeng Y."/>
            <person name="Cai C."/>
            <person name="Sun C."/>
            <person name="Lu J."/>
            <person name="Liu C."/>
            <person name="Zhou H."/>
            <person name="Sun Q."/>
            <person name="Shu L."/>
            <person name="Wang H."/>
            <person name="Wang Y."/>
            <person name="Wang S."/>
            <person name="Wu C."/>
            <person name="Chan E.W."/>
            <person name="Chen G."/>
            <person name="Shen Z."/>
            <person name="Chen S."/>
            <person name="Zhang R."/>
        </authorList>
    </citation>
    <scope>NUCLEOTIDE SEQUENCE</scope>
    <source>
        <strain evidence="2">R1692</strain>
    </source>
</reference>
<gene>
    <name evidence="2" type="ORF">HX018_16320</name>
</gene>
<feature type="compositionally biased region" description="Basic and acidic residues" evidence="1">
    <location>
        <begin position="1"/>
        <end position="17"/>
    </location>
</feature>
<feature type="compositionally biased region" description="Basic and acidic residues" evidence="1">
    <location>
        <begin position="57"/>
        <end position="71"/>
    </location>
</feature>
<name>A0ABT7NRM5_9SPHI</name>
<dbReference type="Proteomes" id="UP001170954">
    <property type="component" value="Unassembled WGS sequence"/>
</dbReference>
<accession>A0ABT7NRM5</accession>
<evidence type="ECO:0000256" key="1">
    <source>
        <dbReference type="SAM" id="MobiDB-lite"/>
    </source>
</evidence>
<dbReference type="RefSeq" id="WP_149526149.1">
    <property type="nucleotide sequence ID" value="NZ_CP030848.1"/>
</dbReference>